<feature type="compositionally biased region" description="Basic and acidic residues" evidence="1">
    <location>
        <begin position="22"/>
        <end position="40"/>
    </location>
</feature>
<feature type="chain" id="PRO_5010367259" evidence="2">
    <location>
        <begin position="21"/>
        <end position="196"/>
    </location>
</feature>
<gene>
    <name evidence="4" type="ORF">SAMN05216575_11349</name>
    <name evidence="3" type="ORF">SIM71_17695</name>
</gene>
<dbReference type="AlphaFoldDB" id="A0A1G7PU01"/>
<evidence type="ECO:0000256" key="1">
    <source>
        <dbReference type="SAM" id="MobiDB-lite"/>
    </source>
</evidence>
<dbReference type="Proteomes" id="UP001278050">
    <property type="component" value="Unassembled WGS sequence"/>
</dbReference>
<feature type="region of interest" description="Disordered" evidence="1">
    <location>
        <begin position="21"/>
        <end position="40"/>
    </location>
</feature>
<dbReference type="InterPro" id="IPR021253">
    <property type="entry name" value="ZrgA-like"/>
</dbReference>
<feature type="signal peptide" evidence="2">
    <location>
        <begin position="1"/>
        <end position="20"/>
    </location>
</feature>
<keyword evidence="2" id="KW-0732">Signal</keyword>
<dbReference type="Proteomes" id="UP000182413">
    <property type="component" value="Unassembled WGS sequence"/>
</dbReference>
<evidence type="ECO:0000313" key="5">
    <source>
        <dbReference type="Proteomes" id="UP000182413"/>
    </source>
</evidence>
<sequence length="196" mass="21625">MRHLLLALPFALLPLVAAQAQEHSHDHDHDHEHSHDSLGAHEHGVASLNAALDGNLLELQLESPAMNLVGFEHAAKSDADKAKVAAAKRELEQPVTLFALTSGDCKATEVELQSPLFAGKAHDHKHDHHDHKHEGEHSDIHAHYRFECAKANELKQLDLAELFKRFPATEKIQVQLIGPNGQQGVELTPAQPRLSF</sequence>
<dbReference type="EMBL" id="JAWXXP010000001">
    <property type="protein sequence ID" value="MDX5993898.1"/>
    <property type="molecule type" value="Genomic_DNA"/>
</dbReference>
<reference evidence="3 6" key="2">
    <citation type="submission" date="2023-11" db="EMBL/GenBank/DDBJ databases">
        <title>MicrobeMod: A computational toolkit for identifying prokaryotic methylation and restriction-modification with nanopore sequencing.</title>
        <authorList>
            <person name="Crits-Christoph A."/>
            <person name="Kang S.C."/>
            <person name="Lee H."/>
            <person name="Ostrov N."/>
        </authorList>
    </citation>
    <scope>NUCLEOTIDE SEQUENCE [LARGE SCALE GENOMIC DNA]</scope>
    <source>
        <strain evidence="3 6">ATCC BAA-571</strain>
    </source>
</reference>
<organism evidence="4 5">
    <name type="scientific">Ectopseudomonas alcaliphila</name>
    <dbReference type="NCBI Taxonomy" id="101564"/>
    <lineage>
        <taxon>Bacteria</taxon>
        <taxon>Pseudomonadati</taxon>
        <taxon>Pseudomonadota</taxon>
        <taxon>Gammaproteobacteria</taxon>
        <taxon>Pseudomonadales</taxon>
        <taxon>Pseudomonadaceae</taxon>
        <taxon>Ectopseudomonas</taxon>
    </lineage>
</organism>
<evidence type="ECO:0000313" key="4">
    <source>
        <dbReference type="EMBL" id="SDF89797.1"/>
    </source>
</evidence>
<reference evidence="4 5" key="1">
    <citation type="submission" date="2016-10" db="EMBL/GenBank/DDBJ databases">
        <authorList>
            <person name="de Groot N.N."/>
        </authorList>
    </citation>
    <scope>NUCLEOTIDE SEQUENCE [LARGE SCALE GENOMIC DNA]</scope>
    <source>
        <strain evidence="4 5">JCM 10630</strain>
    </source>
</reference>
<proteinExistence type="predicted"/>
<keyword evidence="6" id="KW-1185">Reference proteome</keyword>
<dbReference type="EMBL" id="FNAE01000013">
    <property type="protein sequence ID" value="SDF89797.1"/>
    <property type="molecule type" value="Genomic_DNA"/>
</dbReference>
<dbReference type="OrthoDB" id="7346546at2"/>
<protein>
    <submittedName>
        <fullName evidence="3">DUF2796 domain-containing protein</fullName>
    </submittedName>
</protein>
<name>A0A1G7PU01_9GAMM</name>
<evidence type="ECO:0000313" key="3">
    <source>
        <dbReference type="EMBL" id="MDX5993898.1"/>
    </source>
</evidence>
<evidence type="ECO:0000256" key="2">
    <source>
        <dbReference type="SAM" id="SignalP"/>
    </source>
</evidence>
<evidence type="ECO:0000313" key="6">
    <source>
        <dbReference type="Proteomes" id="UP001278050"/>
    </source>
</evidence>
<accession>A0A1G7PU01</accession>
<dbReference type="Pfam" id="PF10986">
    <property type="entry name" value="ZrgA"/>
    <property type="match status" value="1"/>
</dbReference>
<dbReference type="RefSeq" id="WP_074682472.1">
    <property type="nucleotide sequence ID" value="NZ_CBCSET010000013.1"/>
</dbReference>